<evidence type="ECO:0000256" key="2">
    <source>
        <dbReference type="ARBA" id="ARBA00012000"/>
    </source>
</evidence>
<reference evidence="6" key="1">
    <citation type="journal article" date="2014" name="Int. J. Syst. Evol. Microbiol.">
        <title>Complete genome sequence of Corynebacterium casei LMG S-19264T (=DSM 44701T), isolated from a smear-ripened cheese.</title>
        <authorList>
            <consortium name="US DOE Joint Genome Institute (JGI-PGF)"/>
            <person name="Walter F."/>
            <person name="Albersmeier A."/>
            <person name="Kalinowski J."/>
            <person name="Ruckert C."/>
        </authorList>
    </citation>
    <scope>NUCLEOTIDE SEQUENCE</scope>
    <source>
        <strain evidence="6">JCM 19831</strain>
    </source>
</reference>
<dbReference type="SUPFAM" id="SSF48150">
    <property type="entry name" value="DNA-glycosylase"/>
    <property type="match status" value="1"/>
</dbReference>
<dbReference type="AlphaFoldDB" id="A0A917U677"/>
<dbReference type="EC" id="3.2.2.21" evidence="2"/>
<proteinExistence type="predicted"/>
<reference evidence="6" key="2">
    <citation type="submission" date="2020-09" db="EMBL/GenBank/DDBJ databases">
        <authorList>
            <person name="Sun Q."/>
            <person name="Ohkuma M."/>
        </authorList>
    </citation>
    <scope>NUCLEOTIDE SEQUENCE</scope>
    <source>
        <strain evidence="6">JCM 19831</strain>
    </source>
</reference>
<comment type="catalytic activity">
    <reaction evidence="1">
        <text>Hydrolysis of alkylated DNA, releasing 3-methyladenine, 3-methylguanine, 7-methylguanine and 7-methyladenine.</text>
        <dbReference type="EC" id="3.2.2.21"/>
    </reaction>
</comment>
<evidence type="ECO:0000259" key="5">
    <source>
        <dbReference type="SMART" id="SM00478"/>
    </source>
</evidence>
<comment type="caution">
    <text evidence="6">The sequence shown here is derived from an EMBL/GenBank/DDBJ whole genome shotgun (WGS) entry which is preliminary data.</text>
</comment>
<protein>
    <recommendedName>
        <fullName evidence="2">DNA-3-methyladenine glycosylase II</fullName>
        <ecNumber evidence="2">3.2.2.21</ecNumber>
    </recommendedName>
</protein>
<dbReference type="InterPro" id="IPR003265">
    <property type="entry name" value="HhH-GPD_domain"/>
</dbReference>
<sequence length="328" mass="35432">MTELGITTRIVLSATAPFDLACSRRAMRTFTPTNNDQFVTSDGRVRKAFLHPSDPSRAVVTEVMARDDGEPGVAVTVYGDEPLTPSETTAVATAVANWLSLDDDRDEFLAIARTDPAMARLLPVAEGLHQVCFPTLAEAAAYFTLTHRSTAWHAATRKRRLVDEHGPWGIVEGRAYSAFPTAAVVTTLTPRQLLAHTGSQFRADRLLTVLSGIAELDEAALRTAPYDEARDALLAVRGIGTFTAHALLLRALGRPDAVPLERTQFTKTALALYGEPTPDPTDLRRRYGPWIGWWAYTARTALGWLATPAGAEAPSPPPPAARLVAVAA</sequence>
<dbReference type="SMART" id="SM00478">
    <property type="entry name" value="ENDO3c"/>
    <property type="match status" value="1"/>
</dbReference>
<name>A0A917U677_9ACTN</name>
<dbReference type="GO" id="GO:0006307">
    <property type="term" value="P:DNA alkylation repair"/>
    <property type="evidence" value="ECO:0007669"/>
    <property type="project" value="TreeGrafter"/>
</dbReference>
<dbReference type="PANTHER" id="PTHR43003">
    <property type="entry name" value="DNA-3-METHYLADENINE GLYCOSYLASE"/>
    <property type="match status" value="1"/>
</dbReference>
<evidence type="ECO:0000256" key="3">
    <source>
        <dbReference type="ARBA" id="ARBA00022763"/>
    </source>
</evidence>
<dbReference type="GO" id="GO:0008725">
    <property type="term" value="F:DNA-3-methyladenine glycosylase activity"/>
    <property type="evidence" value="ECO:0007669"/>
    <property type="project" value="TreeGrafter"/>
</dbReference>
<dbReference type="RefSeq" id="WP_190254122.1">
    <property type="nucleotide sequence ID" value="NZ_BMPI01000039.1"/>
</dbReference>
<keyword evidence="7" id="KW-1185">Reference proteome</keyword>
<keyword evidence="4" id="KW-0234">DNA repair</keyword>
<dbReference type="InterPro" id="IPR051912">
    <property type="entry name" value="Alkylbase_DNA_Glycosylase/TA"/>
</dbReference>
<accession>A0A917U677</accession>
<dbReference type="Proteomes" id="UP000642070">
    <property type="component" value="Unassembled WGS sequence"/>
</dbReference>
<dbReference type="GO" id="GO:0032131">
    <property type="term" value="F:alkylated DNA binding"/>
    <property type="evidence" value="ECO:0007669"/>
    <property type="project" value="TreeGrafter"/>
</dbReference>
<feature type="domain" description="HhH-GPD" evidence="5">
    <location>
        <begin position="145"/>
        <end position="307"/>
    </location>
</feature>
<evidence type="ECO:0000313" key="6">
    <source>
        <dbReference type="EMBL" id="GGM56862.1"/>
    </source>
</evidence>
<organism evidence="6 7">
    <name type="scientific">Dactylosporangium sucinum</name>
    <dbReference type="NCBI Taxonomy" id="1424081"/>
    <lineage>
        <taxon>Bacteria</taxon>
        <taxon>Bacillati</taxon>
        <taxon>Actinomycetota</taxon>
        <taxon>Actinomycetes</taxon>
        <taxon>Micromonosporales</taxon>
        <taxon>Micromonosporaceae</taxon>
        <taxon>Dactylosporangium</taxon>
    </lineage>
</organism>
<evidence type="ECO:0000256" key="1">
    <source>
        <dbReference type="ARBA" id="ARBA00000086"/>
    </source>
</evidence>
<dbReference type="InterPro" id="IPR011257">
    <property type="entry name" value="DNA_glycosylase"/>
</dbReference>
<dbReference type="GO" id="GO:0043916">
    <property type="term" value="F:DNA-7-methylguanine glycosylase activity"/>
    <property type="evidence" value="ECO:0007669"/>
    <property type="project" value="TreeGrafter"/>
</dbReference>
<evidence type="ECO:0000313" key="7">
    <source>
        <dbReference type="Proteomes" id="UP000642070"/>
    </source>
</evidence>
<dbReference type="EMBL" id="BMPI01000039">
    <property type="protein sequence ID" value="GGM56862.1"/>
    <property type="molecule type" value="Genomic_DNA"/>
</dbReference>
<dbReference type="GO" id="GO:0006285">
    <property type="term" value="P:base-excision repair, AP site formation"/>
    <property type="evidence" value="ECO:0007669"/>
    <property type="project" value="TreeGrafter"/>
</dbReference>
<gene>
    <name evidence="6" type="ORF">GCM10007977_068240</name>
</gene>
<dbReference type="GO" id="GO:0032993">
    <property type="term" value="C:protein-DNA complex"/>
    <property type="evidence" value="ECO:0007669"/>
    <property type="project" value="TreeGrafter"/>
</dbReference>
<dbReference type="Gene3D" id="1.10.340.30">
    <property type="entry name" value="Hypothetical protein, domain 2"/>
    <property type="match status" value="1"/>
</dbReference>
<evidence type="ECO:0000256" key="4">
    <source>
        <dbReference type="ARBA" id="ARBA00023204"/>
    </source>
</evidence>
<dbReference type="PANTHER" id="PTHR43003:SF5">
    <property type="entry name" value="DNA-3-METHYLADENINE GLYCOSYLASE"/>
    <property type="match status" value="1"/>
</dbReference>
<keyword evidence="3" id="KW-0227">DNA damage</keyword>